<dbReference type="PROSITE" id="PS51273">
    <property type="entry name" value="GATASE_TYPE_1"/>
    <property type="match status" value="1"/>
</dbReference>
<evidence type="ECO:0000256" key="2">
    <source>
        <dbReference type="ARBA" id="ARBA00011152"/>
    </source>
</evidence>
<keyword evidence="12" id="KW-1185">Reference proteome</keyword>
<dbReference type="SUPFAM" id="SSF52317">
    <property type="entry name" value="Class I glutamine amidotransferase-like"/>
    <property type="match status" value="2"/>
</dbReference>
<keyword evidence="5 11" id="KW-0315">Glutamine amidotransferase</keyword>
<dbReference type="KEGG" id="vei:Veis_4861"/>
<evidence type="ECO:0000256" key="1">
    <source>
        <dbReference type="ARBA" id="ARBA00005091"/>
    </source>
</evidence>
<evidence type="ECO:0000313" key="12">
    <source>
        <dbReference type="Proteomes" id="UP000000374"/>
    </source>
</evidence>
<dbReference type="InterPro" id="IPR010139">
    <property type="entry name" value="Imidazole-glycPsynth_HisH"/>
</dbReference>
<dbReference type="GO" id="GO:0004359">
    <property type="term" value="F:glutaminase activity"/>
    <property type="evidence" value="ECO:0007669"/>
    <property type="project" value="UniProtKB-EC"/>
</dbReference>
<dbReference type="eggNOG" id="COG0118">
    <property type="taxonomic scope" value="Bacteria"/>
</dbReference>
<evidence type="ECO:0000256" key="6">
    <source>
        <dbReference type="ARBA" id="ARBA00023102"/>
    </source>
</evidence>
<keyword evidence="7" id="KW-0456">Lyase</keyword>
<dbReference type="GO" id="GO:0016829">
    <property type="term" value="F:lyase activity"/>
    <property type="evidence" value="ECO:0007669"/>
    <property type="project" value="UniProtKB-KW"/>
</dbReference>
<dbReference type="UniPathway" id="UPA00031">
    <property type="reaction ID" value="UER00010"/>
</dbReference>
<feature type="domain" description="Glutamine amidotransferase" evidence="10">
    <location>
        <begin position="119"/>
        <end position="262"/>
    </location>
</feature>
<dbReference type="Pfam" id="PF00117">
    <property type="entry name" value="GATase"/>
    <property type="match status" value="1"/>
</dbReference>
<protein>
    <submittedName>
        <fullName evidence="11">Imidazole glycerol phosphate synthase, glutamine amidotransferase subunit</fullName>
    </submittedName>
</protein>
<evidence type="ECO:0000313" key="11">
    <source>
        <dbReference type="EMBL" id="ABM60551.1"/>
    </source>
</evidence>
<dbReference type="GO" id="GO:0000107">
    <property type="term" value="F:imidazoleglycerol-phosphate synthase activity"/>
    <property type="evidence" value="ECO:0007669"/>
    <property type="project" value="TreeGrafter"/>
</dbReference>
<reference evidence="12" key="1">
    <citation type="submission" date="2006-12" db="EMBL/GenBank/DDBJ databases">
        <title>Complete sequence of chromosome 1 of Verminephrobacter eiseniae EF01-2.</title>
        <authorList>
            <person name="Copeland A."/>
            <person name="Lucas S."/>
            <person name="Lapidus A."/>
            <person name="Barry K."/>
            <person name="Detter J.C."/>
            <person name="Glavina del Rio T."/>
            <person name="Dalin E."/>
            <person name="Tice H."/>
            <person name="Pitluck S."/>
            <person name="Chertkov O."/>
            <person name="Brettin T."/>
            <person name="Bruce D."/>
            <person name="Han C."/>
            <person name="Tapia R."/>
            <person name="Gilna P."/>
            <person name="Schmutz J."/>
            <person name="Larimer F."/>
            <person name="Land M."/>
            <person name="Hauser L."/>
            <person name="Kyrpides N."/>
            <person name="Kim E."/>
            <person name="Stahl D."/>
            <person name="Richardson P."/>
        </authorList>
    </citation>
    <scope>NUCLEOTIDE SEQUENCE [LARGE SCALE GENOMIC DNA]</scope>
    <source>
        <strain evidence="12">EF01-2</strain>
    </source>
</reference>
<evidence type="ECO:0000256" key="5">
    <source>
        <dbReference type="ARBA" id="ARBA00022962"/>
    </source>
</evidence>
<dbReference type="PANTHER" id="PTHR42701">
    <property type="entry name" value="IMIDAZOLE GLYCEROL PHOSPHATE SYNTHASE SUBUNIT HISH"/>
    <property type="match status" value="1"/>
</dbReference>
<evidence type="ECO:0000256" key="7">
    <source>
        <dbReference type="ARBA" id="ARBA00023239"/>
    </source>
</evidence>
<comment type="pathway">
    <text evidence="1">Amino-acid biosynthesis; L-histidine biosynthesis; L-histidine from 5-phospho-alpha-D-ribose 1-diphosphate: step 5/9.</text>
</comment>
<keyword evidence="6" id="KW-0368">Histidine biosynthesis</keyword>
<dbReference type="EMBL" id="CP000542">
    <property type="protein sequence ID" value="ABM60551.1"/>
    <property type="molecule type" value="Genomic_DNA"/>
</dbReference>
<keyword evidence="3" id="KW-0028">Amino-acid biosynthesis</keyword>
<dbReference type="AlphaFoldDB" id="A1WSE4"/>
<evidence type="ECO:0000256" key="8">
    <source>
        <dbReference type="ARBA" id="ARBA00047838"/>
    </source>
</evidence>
<evidence type="ECO:0000259" key="10">
    <source>
        <dbReference type="Pfam" id="PF00117"/>
    </source>
</evidence>
<dbReference type="Gene3D" id="3.40.50.880">
    <property type="match status" value="2"/>
</dbReference>
<dbReference type="Proteomes" id="UP000000374">
    <property type="component" value="Chromosome"/>
</dbReference>
<dbReference type="PANTHER" id="PTHR42701:SF1">
    <property type="entry name" value="IMIDAZOLE GLYCEROL PHOSPHATE SYNTHASE SUBUNIT HISH"/>
    <property type="match status" value="1"/>
</dbReference>
<dbReference type="HOGENOM" id="CLU_071837_2_2_4"/>
<comment type="catalytic activity">
    <reaction evidence="9">
        <text>L-glutamine + H2O = L-glutamate + NH4(+)</text>
        <dbReference type="Rhea" id="RHEA:15889"/>
        <dbReference type="ChEBI" id="CHEBI:15377"/>
        <dbReference type="ChEBI" id="CHEBI:28938"/>
        <dbReference type="ChEBI" id="CHEBI:29985"/>
        <dbReference type="ChEBI" id="CHEBI:58359"/>
        <dbReference type="EC" id="3.5.1.2"/>
    </reaction>
</comment>
<dbReference type="InterPro" id="IPR017926">
    <property type="entry name" value="GATASE"/>
</dbReference>
<evidence type="ECO:0000256" key="4">
    <source>
        <dbReference type="ARBA" id="ARBA00022801"/>
    </source>
</evidence>
<proteinExistence type="predicted"/>
<gene>
    <name evidence="11" type="ordered locus">Veis_4861</name>
</gene>
<dbReference type="STRING" id="391735.Veis_4861"/>
<organism evidence="11 12">
    <name type="scientific">Verminephrobacter eiseniae (strain EF01-2)</name>
    <dbReference type="NCBI Taxonomy" id="391735"/>
    <lineage>
        <taxon>Bacteria</taxon>
        <taxon>Pseudomonadati</taxon>
        <taxon>Pseudomonadota</taxon>
        <taxon>Betaproteobacteria</taxon>
        <taxon>Burkholderiales</taxon>
        <taxon>Comamonadaceae</taxon>
        <taxon>Verminephrobacter</taxon>
    </lineage>
</organism>
<accession>A1WSE4</accession>
<comment type="subunit">
    <text evidence="2">Heterodimer of HisH and HisF.</text>
</comment>
<keyword evidence="11" id="KW-0808">Transferase</keyword>
<dbReference type="GO" id="GO:0000105">
    <property type="term" value="P:L-histidine biosynthetic process"/>
    <property type="evidence" value="ECO:0007669"/>
    <property type="project" value="UniProtKB-UniPathway"/>
</dbReference>
<keyword evidence="4" id="KW-0378">Hydrolase</keyword>
<comment type="catalytic activity">
    <reaction evidence="8">
        <text>5-[(5-phospho-1-deoxy-D-ribulos-1-ylimino)methylamino]-1-(5-phospho-beta-D-ribosyl)imidazole-4-carboxamide + L-glutamine = D-erythro-1-(imidazol-4-yl)glycerol 3-phosphate + 5-amino-1-(5-phospho-beta-D-ribosyl)imidazole-4-carboxamide + L-glutamate + H(+)</text>
        <dbReference type="Rhea" id="RHEA:24793"/>
        <dbReference type="ChEBI" id="CHEBI:15378"/>
        <dbReference type="ChEBI" id="CHEBI:29985"/>
        <dbReference type="ChEBI" id="CHEBI:58278"/>
        <dbReference type="ChEBI" id="CHEBI:58359"/>
        <dbReference type="ChEBI" id="CHEBI:58475"/>
        <dbReference type="ChEBI" id="CHEBI:58525"/>
        <dbReference type="EC" id="4.3.2.10"/>
    </reaction>
</comment>
<name>A1WSE4_VEREI</name>
<sequence>MGARSVTVIDYGIGNLLNVVRALQHCGASVRVVQDAAGLHAMPERLVLPGVGAFIGGMVEMRQRGLDDLMRRFAATGRPLLVSRHGSDVVGCAQPSERSARRIAQPIPSVLASDATPRCAPMASADRQMISDATLDICVGAQMLFDAGQEFGEHPGLGLLAGRVQPVPEATPSGGRHRIPHIGWSALVRPPARATWAHSPLAQMPEGQSMYFVHSFAPVPADEAHRLADTFYDGVRICAAVGRDNIWGCQFHPERSAEHGLGVLRSFLAL</sequence>
<evidence type="ECO:0000256" key="3">
    <source>
        <dbReference type="ARBA" id="ARBA00022605"/>
    </source>
</evidence>
<evidence type="ECO:0000256" key="9">
    <source>
        <dbReference type="ARBA" id="ARBA00049534"/>
    </source>
</evidence>
<dbReference type="InterPro" id="IPR029062">
    <property type="entry name" value="Class_I_gatase-like"/>
</dbReference>